<dbReference type="EMBL" id="CM026421">
    <property type="protein sequence ID" value="KAG0592505.1"/>
    <property type="molecule type" value="Genomic_DNA"/>
</dbReference>
<name>A0A8T0JAG9_CERPU</name>
<sequence length="74" mass="8332">MLLHCVGSSFFSGRWCRVRDLHGTSSVLHTLYLLICLRLVWCRFLLSLLSTVSAVTFQSGQSTSSLLHDSDLRC</sequence>
<dbReference type="Proteomes" id="UP000822688">
    <property type="component" value="Chromosome 1"/>
</dbReference>
<evidence type="ECO:0000313" key="1">
    <source>
        <dbReference type="EMBL" id="KAG0592505.1"/>
    </source>
</evidence>
<proteinExistence type="predicted"/>
<gene>
    <name evidence="1" type="ORF">KC19_1G257800</name>
</gene>
<reference evidence="1" key="1">
    <citation type="submission" date="2020-06" db="EMBL/GenBank/DDBJ databases">
        <title>WGS assembly of Ceratodon purpureus strain R40.</title>
        <authorList>
            <person name="Carey S.B."/>
            <person name="Jenkins J."/>
            <person name="Shu S."/>
            <person name="Lovell J.T."/>
            <person name="Sreedasyam A."/>
            <person name="Maumus F."/>
            <person name="Tiley G.P."/>
            <person name="Fernandez-Pozo N."/>
            <person name="Barry K."/>
            <person name="Chen C."/>
            <person name="Wang M."/>
            <person name="Lipzen A."/>
            <person name="Daum C."/>
            <person name="Saski C.A."/>
            <person name="Payton A.C."/>
            <person name="Mcbreen J.C."/>
            <person name="Conrad R.E."/>
            <person name="Kollar L.M."/>
            <person name="Olsson S."/>
            <person name="Huttunen S."/>
            <person name="Landis J.B."/>
            <person name="Wickett N.J."/>
            <person name="Johnson M.G."/>
            <person name="Rensing S.A."/>
            <person name="Grimwood J."/>
            <person name="Schmutz J."/>
            <person name="Mcdaniel S.F."/>
        </authorList>
    </citation>
    <scope>NUCLEOTIDE SEQUENCE</scope>
    <source>
        <strain evidence="1">R40</strain>
    </source>
</reference>
<protein>
    <submittedName>
        <fullName evidence="1">Uncharacterized protein</fullName>
    </submittedName>
</protein>
<dbReference type="AlphaFoldDB" id="A0A8T0JAG9"/>
<keyword evidence="2" id="KW-1185">Reference proteome</keyword>
<organism evidence="1 2">
    <name type="scientific">Ceratodon purpureus</name>
    <name type="common">Fire moss</name>
    <name type="synonym">Dicranum purpureum</name>
    <dbReference type="NCBI Taxonomy" id="3225"/>
    <lineage>
        <taxon>Eukaryota</taxon>
        <taxon>Viridiplantae</taxon>
        <taxon>Streptophyta</taxon>
        <taxon>Embryophyta</taxon>
        <taxon>Bryophyta</taxon>
        <taxon>Bryophytina</taxon>
        <taxon>Bryopsida</taxon>
        <taxon>Dicranidae</taxon>
        <taxon>Pseudoditrichales</taxon>
        <taxon>Ditrichaceae</taxon>
        <taxon>Ceratodon</taxon>
    </lineage>
</organism>
<accession>A0A8T0JAG9</accession>
<evidence type="ECO:0000313" key="2">
    <source>
        <dbReference type="Proteomes" id="UP000822688"/>
    </source>
</evidence>
<comment type="caution">
    <text evidence="1">The sequence shown here is derived from an EMBL/GenBank/DDBJ whole genome shotgun (WGS) entry which is preliminary data.</text>
</comment>